<name>A0A3Q4MPN7_NEOBR</name>
<comment type="similarity">
    <text evidence="1">Belongs to the opioid growth factor receptor family.</text>
</comment>
<dbReference type="Pfam" id="PF04664">
    <property type="entry name" value="OGFr_N"/>
    <property type="match status" value="1"/>
</dbReference>
<organism evidence="4 5">
    <name type="scientific">Neolamprologus brichardi</name>
    <name type="common">Fairy cichlid</name>
    <name type="synonym">Lamprologus brichardi</name>
    <dbReference type="NCBI Taxonomy" id="32507"/>
    <lineage>
        <taxon>Eukaryota</taxon>
        <taxon>Metazoa</taxon>
        <taxon>Chordata</taxon>
        <taxon>Craniata</taxon>
        <taxon>Vertebrata</taxon>
        <taxon>Euteleostomi</taxon>
        <taxon>Actinopterygii</taxon>
        <taxon>Neopterygii</taxon>
        <taxon>Teleostei</taxon>
        <taxon>Neoteleostei</taxon>
        <taxon>Acanthomorphata</taxon>
        <taxon>Ovalentaria</taxon>
        <taxon>Cichlomorphae</taxon>
        <taxon>Cichliformes</taxon>
        <taxon>Cichlidae</taxon>
        <taxon>African cichlids</taxon>
        <taxon>Pseudocrenilabrinae</taxon>
        <taxon>Lamprologini</taxon>
        <taxon>Neolamprologus</taxon>
    </lineage>
</organism>
<proteinExistence type="inferred from homology"/>
<evidence type="ECO:0000259" key="3">
    <source>
        <dbReference type="Pfam" id="PF04664"/>
    </source>
</evidence>
<evidence type="ECO:0000313" key="5">
    <source>
        <dbReference type="Proteomes" id="UP000261580"/>
    </source>
</evidence>
<dbReference type="GeneTree" id="ENSGT00390000018730"/>
<dbReference type="InterPro" id="IPR006757">
    <property type="entry name" value="OGF_rcpt"/>
</dbReference>
<dbReference type="Ensembl" id="ENSNBRT00000016531.1">
    <property type="protein sequence ID" value="ENSNBRP00000016099.1"/>
    <property type="gene ID" value="ENSNBRG00000012441.1"/>
</dbReference>
<dbReference type="OMA" id="MHKKPKD"/>
<reference evidence="4" key="2">
    <citation type="submission" date="2025-09" db="UniProtKB">
        <authorList>
            <consortium name="Ensembl"/>
        </authorList>
    </citation>
    <scope>IDENTIFICATION</scope>
</reference>
<evidence type="ECO:0000256" key="1">
    <source>
        <dbReference type="ARBA" id="ARBA00010365"/>
    </source>
</evidence>
<protein>
    <submittedName>
        <fullName evidence="4">Opioid growth factor receptor-like 1</fullName>
    </submittedName>
</protein>
<keyword evidence="5" id="KW-1185">Reference proteome</keyword>
<evidence type="ECO:0000313" key="4">
    <source>
        <dbReference type="Ensembl" id="ENSNBRP00000016099.1"/>
    </source>
</evidence>
<dbReference type="AlphaFoldDB" id="A0A3Q4MPN7"/>
<reference evidence="4" key="1">
    <citation type="submission" date="2025-08" db="UniProtKB">
        <authorList>
            <consortium name="Ensembl"/>
        </authorList>
    </citation>
    <scope>IDENTIFICATION</scope>
</reference>
<dbReference type="GO" id="GO:0016020">
    <property type="term" value="C:membrane"/>
    <property type="evidence" value="ECO:0007669"/>
    <property type="project" value="InterPro"/>
</dbReference>
<dbReference type="GO" id="GO:0140625">
    <property type="term" value="F:opioid growth factor receptor activity"/>
    <property type="evidence" value="ECO:0007669"/>
    <property type="project" value="InterPro"/>
</dbReference>
<feature type="domain" description="Opioid growth factor receptor (OGFr) conserved" evidence="3">
    <location>
        <begin position="92"/>
        <end position="295"/>
    </location>
</feature>
<feature type="region of interest" description="Disordered" evidence="2">
    <location>
        <begin position="1"/>
        <end position="65"/>
    </location>
</feature>
<evidence type="ECO:0000256" key="2">
    <source>
        <dbReference type="SAM" id="MobiDB-lite"/>
    </source>
</evidence>
<accession>A0A3Q4MPN7</accession>
<sequence length="390" mass="44086">MGNLVGSWRFKEPSTIEECDSTWGSDSESDEPAAEDDSGISDSVSPAESERAAGHAGDSTPQSAPKMKRSFYAARDLYKYRHSYPNFRRSRQPNEYRNLRFYLNKIPLVPDGIYIEEILSKWRGDYDKLEHNHTYIQWLFPLREQGLNFYAHELTQDEIKEFQSTREAKRRFLAAYSLMLDFYGVKLLDKSGNVARAPNWQERFQHLNESHHNYLRITRILKSLGELGYEAFKAPLVRFFLEESLCHGTLSNMQHSILEYFVYTIRLPATRRRLLRYARQHYRPAHAFLWGPPPKKRGGGAGAGGSVGAGSSGIRAPAPTPEQQRRGMESTIFTPAGSGNIVSSHNATMCHELAEGGLKGCTGLGPNMGGALMMVGARAERNEFNEMIPL</sequence>
<dbReference type="PANTHER" id="PTHR14015:SF0">
    <property type="entry name" value="OPIOID GROWTH FACTOR RECEPTOR-LIKE PROTEIN 1"/>
    <property type="match status" value="1"/>
</dbReference>
<dbReference type="InterPro" id="IPR039574">
    <property type="entry name" value="OGFr"/>
</dbReference>
<feature type="region of interest" description="Disordered" evidence="2">
    <location>
        <begin position="288"/>
        <end position="326"/>
    </location>
</feature>
<feature type="compositionally biased region" description="Acidic residues" evidence="2">
    <location>
        <begin position="27"/>
        <end position="39"/>
    </location>
</feature>
<dbReference type="Bgee" id="ENSNBRG00000012441">
    <property type="expression patterns" value="Expressed in brain"/>
</dbReference>
<dbReference type="Proteomes" id="UP000261580">
    <property type="component" value="Unassembled WGS sequence"/>
</dbReference>
<dbReference type="STRING" id="32507.ENSNBRP00000016099"/>
<dbReference type="PANTHER" id="PTHR14015">
    <property type="entry name" value="OPIOID GROWTH FACTOR RECEPTOR OGFR ZETA-TYPE OPIOID RECEPTOR"/>
    <property type="match status" value="1"/>
</dbReference>
<feature type="compositionally biased region" description="Gly residues" evidence="2">
    <location>
        <begin position="299"/>
        <end position="311"/>
    </location>
</feature>